<evidence type="ECO:0000256" key="5">
    <source>
        <dbReference type="ARBA" id="ARBA00022857"/>
    </source>
</evidence>
<dbReference type="Pfam" id="PF01513">
    <property type="entry name" value="NAD_kinase"/>
    <property type="match status" value="1"/>
</dbReference>
<evidence type="ECO:0000313" key="8">
    <source>
        <dbReference type="Proteomes" id="UP000689195"/>
    </source>
</evidence>
<sequence>MSQLLKVQKNQITIPKFNFPTIFQVVLKDMQADEQDCTFTQIIEVVQSNCENGQQLKDKKISSDFYQLLDLNQHPNSKQYAKFSQEGVINILIYSNIDEECKELLEKLIIKLCKEKCNIFIEDQLLDQNQHFLNKSKFILKLNQLYFISLIIILGGDGNILQILKQLQTQKIPPILTFQVRANSFFCEFEKNNMDKILEDQINHFRIHRKFNTKRKIRIEGILKQGNLIKFQYHALNEFVISRESNTNFLFIEIYINNNLLTISSGDGIIISTPTGSTAYFLSAGGPIIQSDVHSISIVPICPLSLSFRPIILPPCINITIKLSNISRSNGVISADGQQTFEFSKDMIFEIKNSSYGIDLIEKDQTNYRDWINSLRNKLFWNTMITE</sequence>
<keyword evidence="6" id="KW-0520">NAD</keyword>
<dbReference type="Pfam" id="PF20143">
    <property type="entry name" value="NAD_kinase_C"/>
    <property type="match status" value="1"/>
</dbReference>
<keyword evidence="4" id="KW-0067">ATP-binding</keyword>
<dbReference type="Proteomes" id="UP000689195">
    <property type="component" value="Unassembled WGS sequence"/>
</dbReference>
<accession>A0A8S1U8J8</accession>
<protein>
    <recommendedName>
        <fullName evidence="9">NAD kinase</fullName>
    </recommendedName>
</protein>
<evidence type="ECO:0000313" key="7">
    <source>
        <dbReference type="EMBL" id="CAD8160724.1"/>
    </source>
</evidence>
<dbReference type="AlphaFoldDB" id="A0A8S1U8J8"/>
<evidence type="ECO:0000256" key="2">
    <source>
        <dbReference type="ARBA" id="ARBA00022741"/>
    </source>
</evidence>
<keyword evidence="3" id="KW-0418">Kinase</keyword>
<dbReference type="EMBL" id="CAJJDO010000035">
    <property type="protein sequence ID" value="CAD8160724.1"/>
    <property type="molecule type" value="Genomic_DNA"/>
</dbReference>
<dbReference type="GO" id="GO:0006741">
    <property type="term" value="P:NADP+ biosynthetic process"/>
    <property type="evidence" value="ECO:0007669"/>
    <property type="project" value="InterPro"/>
</dbReference>
<organism evidence="7 8">
    <name type="scientific">Paramecium pentaurelia</name>
    <dbReference type="NCBI Taxonomy" id="43138"/>
    <lineage>
        <taxon>Eukaryota</taxon>
        <taxon>Sar</taxon>
        <taxon>Alveolata</taxon>
        <taxon>Ciliophora</taxon>
        <taxon>Intramacronucleata</taxon>
        <taxon>Oligohymenophorea</taxon>
        <taxon>Peniculida</taxon>
        <taxon>Parameciidae</taxon>
        <taxon>Paramecium</taxon>
    </lineage>
</organism>
<dbReference type="PANTHER" id="PTHR20275">
    <property type="entry name" value="NAD KINASE"/>
    <property type="match status" value="1"/>
</dbReference>
<evidence type="ECO:0000256" key="4">
    <source>
        <dbReference type="ARBA" id="ARBA00022840"/>
    </source>
</evidence>
<name>A0A8S1U8J8_9CILI</name>
<gene>
    <name evidence="7" type="ORF">PPENT_87.1.T0350140</name>
</gene>
<keyword evidence="1" id="KW-0808">Transferase</keyword>
<dbReference type="PANTHER" id="PTHR20275:SF0">
    <property type="entry name" value="NAD KINASE"/>
    <property type="match status" value="1"/>
</dbReference>
<dbReference type="GO" id="GO:0003951">
    <property type="term" value="F:NAD+ kinase activity"/>
    <property type="evidence" value="ECO:0007669"/>
    <property type="project" value="InterPro"/>
</dbReference>
<evidence type="ECO:0008006" key="9">
    <source>
        <dbReference type="Google" id="ProtNLM"/>
    </source>
</evidence>
<reference evidence="7" key="1">
    <citation type="submission" date="2021-01" db="EMBL/GenBank/DDBJ databases">
        <authorList>
            <consortium name="Genoscope - CEA"/>
            <person name="William W."/>
        </authorList>
    </citation>
    <scope>NUCLEOTIDE SEQUENCE</scope>
</reference>
<dbReference type="FunFam" id="2.60.200.30:FF:000009">
    <property type="entry name" value="Poly(P)/ATP NAD kinase"/>
    <property type="match status" value="1"/>
</dbReference>
<dbReference type="OrthoDB" id="24581at2759"/>
<dbReference type="GO" id="GO:0005524">
    <property type="term" value="F:ATP binding"/>
    <property type="evidence" value="ECO:0007669"/>
    <property type="project" value="UniProtKB-KW"/>
</dbReference>
<proteinExistence type="inferred from homology"/>
<keyword evidence="2" id="KW-0547">Nucleotide-binding</keyword>
<dbReference type="InterPro" id="IPR002504">
    <property type="entry name" value="NADK"/>
</dbReference>
<evidence type="ECO:0000256" key="6">
    <source>
        <dbReference type="ARBA" id="ARBA00023027"/>
    </source>
</evidence>
<evidence type="ECO:0000256" key="1">
    <source>
        <dbReference type="ARBA" id="ARBA00022679"/>
    </source>
</evidence>
<keyword evidence="5" id="KW-0521">NADP</keyword>
<keyword evidence="8" id="KW-1185">Reference proteome</keyword>
<evidence type="ECO:0000256" key="3">
    <source>
        <dbReference type="ARBA" id="ARBA00022777"/>
    </source>
</evidence>
<dbReference type="HAMAP" id="MF_00361">
    <property type="entry name" value="NAD_kinase"/>
    <property type="match status" value="1"/>
</dbReference>
<comment type="caution">
    <text evidence="7">The sequence shown here is derived from an EMBL/GenBank/DDBJ whole genome shotgun (WGS) entry which is preliminary data.</text>
</comment>